<dbReference type="AlphaFoldDB" id="A0AB38R942"/>
<organism evidence="3 5">
    <name type="scientific">Rhodococcus qingshengii JCM 15477</name>
    <dbReference type="NCBI Taxonomy" id="1303681"/>
    <lineage>
        <taxon>Bacteria</taxon>
        <taxon>Bacillati</taxon>
        <taxon>Actinomycetota</taxon>
        <taxon>Actinomycetes</taxon>
        <taxon>Mycobacteriales</taxon>
        <taxon>Nocardiaceae</taxon>
        <taxon>Rhodococcus</taxon>
        <taxon>Rhodococcus erythropolis group</taxon>
    </lineage>
</organism>
<dbReference type="Pfam" id="PF00665">
    <property type="entry name" value="rve"/>
    <property type="match status" value="1"/>
</dbReference>
<dbReference type="RefSeq" id="WP_054802612.1">
    <property type="nucleotide sequence ID" value="NZ_CP096563.1"/>
</dbReference>
<evidence type="ECO:0000256" key="1">
    <source>
        <dbReference type="ARBA" id="ARBA00002286"/>
    </source>
</evidence>
<dbReference type="PANTHER" id="PTHR46889">
    <property type="entry name" value="TRANSPOSASE INSF FOR INSERTION SEQUENCE IS3B-RELATED"/>
    <property type="match status" value="1"/>
</dbReference>
<dbReference type="EMBL" id="CP096563">
    <property type="protein sequence ID" value="UPU41279.1"/>
    <property type="molecule type" value="Genomic_DNA"/>
</dbReference>
<evidence type="ECO:0000313" key="3">
    <source>
        <dbReference type="EMBL" id="UPU41279.1"/>
    </source>
</evidence>
<dbReference type="InterPro" id="IPR036397">
    <property type="entry name" value="RNaseH_sf"/>
</dbReference>
<dbReference type="PANTHER" id="PTHR46889:SF4">
    <property type="entry name" value="TRANSPOSASE INSO FOR INSERTION SEQUENCE ELEMENT IS911B-RELATED"/>
    <property type="match status" value="1"/>
</dbReference>
<keyword evidence="5" id="KW-1185">Reference proteome</keyword>
<dbReference type="GO" id="GO:0003676">
    <property type="term" value="F:nucleic acid binding"/>
    <property type="evidence" value="ECO:0007669"/>
    <property type="project" value="InterPro"/>
</dbReference>
<reference evidence="3" key="2">
    <citation type="submission" date="2022-04" db="EMBL/GenBank/DDBJ databases">
        <title>Functional analysis, diversity, and distribution of carbendazim hydrolases MheI and CbmA, responsible for the initial step in carbendazim degradation.</title>
        <authorList>
            <person name="Zhang M."/>
        </authorList>
    </citation>
    <scope>NUCLEOTIDE SEQUENCE</scope>
    <source>
        <strain evidence="3">Djl-6</strain>
    </source>
</reference>
<dbReference type="SUPFAM" id="SSF53098">
    <property type="entry name" value="Ribonuclease H-like"/>
    <property type="match status" value="1"/>
</dbReference>
<dbReference type="Proteomes" id="UP000831484">
    <property type="component" value="Chromosome"/>
</dbReference>
<feature type="domain" description="Integrase catalytic" evidence="2">
    <location>
        <begin position="120"/>
        <end position="282"/>
    </location>
</feature>
<dbReference type="GO" id="GO:0015074">
    <property type="term" value="P:DNA integration"/>
    <property type="evidence" value="ECO:0007669"/>
    <property type="project" value="InterPro"/>
</dbReference>
<dbReference type="InterPro" id="IPR050900">
    <property type="entry name" value="Transposase_IS3/IS150/IS904"/>
</dbReference>
<sequence>MKVRAVVSLKAQYHLEVLLAVSGLARSTFFYHQARLRDPDRRAELKTAITEEFDRAHGRYGHRRIHCVLTRSGWQVAKKTVLKLMRELGLRCQVRRKKKYNSYRSEVGKIAPNVLDRDFFASAPNQKWVTDVTEFRVGEQKLYLSPVMDLFDRQIISYSVGTSPNLQLTNSSLRAAIESLEDGQAPMVHSDQGFQYQHMSWRRLLADSGATQSMSRKGNCFDNAVIENFFGHLKEEVFHHVRYFNIDALVRALEEYIPWYNTERVSTRLEGLSPVQYRTQTLAA</sequence>
<reference evidence="5" key="1">
    <citation type="journal article" date="2022" name="Environ. Microbiol.">
        <title>Functional analysis, diversity, and distribution of carbendazim hydrolases MheI and CbmA, responsible for the initial step in carbendazim degradation.</title>
        <authorList>
            <person name="Zhang M."/>
            <person name="Bai X."/>
            <person name="Li Q."/>
            <person name="Zhang L."/>
            <person name="Zhu Q."/>
            <person name="Gao S."/>
            <person name="Ke Z."/>
            <person name="Jiang M."/>
            <person name="Hu J."/>
            <person name="Qiu J."/>
            <person name="Hong Q."/>
        </authorList>
    </citation>
    <scope>NUCLEOTIDE SEQUENCE [LARGE SCALE GENOMIC DNA]</scope>
    <source>
        <strain evidence="5">djl-6</strain>
    </source>
</reference>
<dbReference type="Pfam" id="PF13333">
    <property type="entry name" value="rve_2"/>
    <property type="match status" value="1"/>
</dbReference>
<protein>
    <submittedName>
        <fullName evidence="3">IS3 family transposase</fullName>
    </submittedName>
</protein>
<name>A0AB38R942_RHOSG</name>
<dbReference type="Gene3D" id="3.30.420.10">
    <property type="entry name" value="Ribonuclease H-like superfamily/Ribonuclease H"/>
    <property type="match status" value="1"/>
</dbReference>
<proteinExistence type="predicted"/>
<comment type="function">
    <text evidence="1">Involved in the transposition of the insertion sequence.</text>
</comment>
<evidence type="ECO:0000313" key="5">
    <source>
        <dbReference type="Proteomes" id="UP000831484"/>
    </source>
</evidence>
<dbReference type="EMBL" id="CP096563">
    <property type="protein sequence ID" value="UPU43999.1"/>
    <property type="molecule type" value="Genomic_DNA"/>
</dbReference>
<evidence type="ECO:0000259" key="2">
    <source>
        <dbReference type="PROSITE" id="PS50994"/>
    </source>
</evidence>
<accession>A0AB38R942</accession>
<dbReference type="NCBIfam" id="NF033516">
    <property type="entry name" value="transpos_IS3"/>
    <property type="match status" value="1"/>
</dbReference>
<dbReference type="Pfam" id="PF13276">
    <property type="entry name" value="HTH_21"/>
    <property type="match status" value="1"/>
</dbReference>
<dbReference type="InterPro" id="IPR048020">
    <property type="entry name" value="Transpos_IS3"/>
</dbReference>
<gene>
    <name evidence="4" type="ORF">M0639_04700</name>
    <name evidence="3" type="ORF">M0639_19785</name>
</gene>
<dbReference type="PROSITE" id="PS50994">
    <property type="entry name" value="INTEGRASE"/>
    <property type="match status" value="1"/>
</dbReference>
<dbReference type="InterPro" id="IPR025948">
    <property type="entry name" value="HTH-like_dom"/>
</dbReference>
<dbReference type="InterPro" id="IPR012337">
    <property type="entry name" value="RNaseH-like_sf"/>
</dbReference>
<dbReference type="InterPro" id="IPR001584">
    <property type="entry name" value="Integrase_cat-core"/>
</dbReference>
<evidence type="ECO:0000313" key="4">
    <source>
        <dbReference type="EMBL" id="UPU43999.1"/>
    </source>
</evidence>